<keyword evidence="2" id="KW-0472">Membrane</keyword>
<keyword evidence="2" id="KW-1133">Transmembrane helix</keyword>
<evidence type="ECO:0000313" key="4">
    <source>
        <dbReference type="Proteomes" id="UP001279734"/>
    </source>
</evidence>
<keyword evidence="2" id="KW-0812">Transmembrane</keyword>
<feature type="transmembrane region" description="Helical" evidence="2">
    <location>
        <begin position="287"/>
        <end position="310"/>
    </location>
</feature>
<name>A0AAD3T4F4_NEPGR</name>
<evidence type="ECO:0008006" key="5">
    <source>
        <dbReference type="Google" id="ProtNLM"/>
    </source>
</evidence>
<evidence type="ECO:0000256" key="2">
    <source>
        <dbReference type="SAM" id="Phobius"/>
    </source>
</evidence>
<dbReference type="EMBL" id="BSYO01000024">
    <property type="protein sequence ID" value="GMH22451.1"/>
    <property type="molecule type" value="Genomic_DNA"/>
</dbReference>
<dbReference type="Proteomes" id="UP001279734">
    <property type="component" value="Unassembled WGS sequence"/>
</dbReference>
<organism evidence="3 4">
    <name type="scientific">Nepenthes gracilis</name>
    <name type="common">Slender pitcher plant</name>
    <dbReference type="NCBI Taxonomy" id="150966"/>
    <lineage>
        <taxon>Eukaryota</taxon>
        <taxon>Viridiplantae</taxon>
        <taxon>Streptophyta</taxon>
        <taxon>Embryophyta</taxon>
        <taxon>Tracheophyta</taxon>
        <taxon>Spermatophyta</taxon>
        <taxon>Magnoliopsida</taxon>
        <taxon>eudicotyledons</taxon>
        <taxon>Gunneridae</taxon>
        <taxon>Pentapetalae</taxon>
        <taxon>Caryophyllales</taxon>
        <taxon>Nepenthaceae</taxon>
        <taxon>Nepenthes</taxon>
    </lineage>
</organism>
<dbReference type="AlphaFoldDB" id="A0AAD3T4F4"/>
<keyword evidence="4" id="KW-1185">Reference proteome</keyword>
<evidence type="ECO:0000256" key="1">
    <source>
        <dbReference type="SAM" id="MobiDB-lite"/>
    </source>
</evidence>
<reference evidence="3" key="1">
    <citation type="submission" date="2023-05" db="EMBL/GenBank/DDBJ databases">
        <title>Nepenthes gracilis genome sequencing.</title>
        <authorList>
            <person name="Fukushima K."/>
        </authorList>
    </citation>
    <scope>NUCLEOTIDE SEQUENCE</scope>
    <source>
        <strain evidence="3">SING2019-196</strain>
    </source>
</reference>
<evidence type="ECO:0000313" key="3">
    <source>
        <dbReference type="EMBL" id="GMH22451.1"/>
    </source>
</evidence>
<dbReference type="PANTHER" id="PTHR37244:SF1">
    <property type="entry name" value="NADP-SPECIFIC GLUTAMATE DEHYDROGENASE"/>
    <property type="match status" value="1"/>
</dbReference>
<protein>
    <recommendedName>
        <fullName evidence="5">Erythronate-4-phosphate dehydrogenase family protein</fullName>
    </recommendedName>
</protein>
<accession>A0AAD3T4F4</accession>
<feature type="region of interest" description="Disordered" evidence="1">
    <location>
        <begin position="1"/>
        <end position="23"/>
    </location>
</feature>
<comment type="caution">
    <text evidence="3">The sequence shown here is derived from an EMBL/GenBank/DDBJ whole genome shotgun (WGS) entry which is preliminary data.</text>
</comment>
<gene>
    <name evidence="3" type="ORF">Nepgr_024294</name>
</gene>
<proteinExistence type="predicted"/>
<dbReference type="PANTHER" id="PTHR37244">
    <property type="entry name" value="NADP-SPECIFIC GLUTAMATE DEHYDROGENASE"/>
    <property type="match status" value="1"/>
</dbReference>
<sequence>MPSISGFSAMKQQDNESSMSINKSSNSSKLYRLINGPEYQPSIWLEVRLFYVRISPCMIDSVPIHLTLRHVHRELGVSLEVNGSRVPDYDTGSSMLRRDRTDKESSEVTYVSTDSVRISGGVEFEIYEKENMMLCGSLQRLESIWSNGNGISENDSRKGWSMDCYASIGAGSSAFFQPKLGVSSSSIEVFIAGCCSGVPVILTKTINTSPRGKPTRHNMLDAIPEDQEIGEEQKTGNGFLRHQKLQFIETEDDDCKSAGKYGHSLYHKGMYDAEDGQLSWFNAGVRVGVGIGLGMCLGIGIGVGLLMHTYQATTRTFKRRFL</sequence>